<dbReference type="AlphaFoldDB" id="A0A7S4HYD9"/>
<feature type="region of interest" description="Disordered" evidence="1">
    <location>
        <begin position="276"/>
        <end position="336"/>
    </location>
</feature>
<feature type="compositionally biased region" description="Polar residues" evidence="1">
    <location>
        <begin position="282"/>
        <end position="292"/>
    </location>
</feature>
<feature type="compositionally biased region" description="Basic and acidic residues" evidence="1">
    <location>
        <begin position="1"/>
        <end position="10"/>
    </location>
</feature>
<feature type="compositionally biased region" description="Low complexity" evidence="1">
    <location>
        <begin position="24"/>
        <end position="33"/>
    </location>
</feature>
<feature type="compositionally biased region" description="Basic and acidic residues" evidence="1">
    <location>
        <begin position="89"/>
        <end position="99"/>
    </location>
</feature>
<feature type="compositionally biased region" description="Polar residues" evidence="1">
    <location>
        <begin position="357"/>
        <end position="372"/>
    </location>
</feature>
<feature type="compositionally biased region" description="Polar residues" evidence="1">
    <location>
        <begin position="310"/>
        <end position="329"/>
    </location>
</feature>
<sequence length="380" mass="39335">MAHSPKDSSKATRVQHARPKSAEASTATSLVSPPSSPPAVAPAAAPVSFLMEYSREIEGVVLILLAIGIFFGDRILRQQNLGIVSQMTKEGELSKDERIPLSPRPSPNKHTKDSAGSNSSSRANGAHTVADNDSDFDEEAVADSDSDEEAANGNQAAVGEAEPAHQPTNNLLANLFAAHGVKQPAGSGQSVCSSDTGRGASRAGTDLIRGTAKVACTRGYAASEISGRSAPAADKKALRAKFCQPLILDDEENGMLLPGATAGDLLKTLIPAHSDVKEPLGNTGSSATNGARSPSRAGPKASAKKAPHSPVSSIATSCQTGGTAVSSDGTYELDEEQQKRMNRGYFDVVRTHLGHVSNSATTVEPSPRQSQPLGLRSTAV</sequence>
<feature type="compositionally biased region" description="Acidic residues" evidence="1">
    <location>
        <begin position="132"/>
        <end position="150"/>
    </location>
</feature>
<proteinExistence type="predicted"/>
<evidence type="ECO:0000313" key="2">
    <source>
        <dbReference type="EMBL" id="CAE2213000.1"/>
    </source>
</evidence>
<protein>
    <submittedName>
        <fullName evidence="2">Uncharacterized protein</fullName>
    </submittedName>
</protein>
<dbReference type="EMBL" id="HBKO01015588">
    <property type="protein sequence ID" value="CAE2213000.1"/>
    <property type="molecule type" value="Transcribed_RNA"/>
</dbReference>
<evidence type="ECO:0000256" key="1">
    <source>
        <dbReference type="SAM" id="MobiDB-lite"/>
    </source>
</evidence>
<reference evidence="2" key="1">
    <citation type="submission" date="2021-01" db="EMBL/GenBank/DDBJ databases">
        <authorList>
            <person name="Corre E."/>
            <person name="Pelletier E."/>
            <person name="Niang G."/>
            <person name="Scheremetjew M."/>
            <person name="Finn R."/>
            <person name="Kale V."/>
            <person name="Holt S."/>
            <person name="Cochrane G."/>
            <person name="Meng A."/>
            <person name="Brown T."/>
            <person name="Cohen L."/>
        </authorList>
    </citation>
    <scope>NUCLEOTIDE SEQUENCE</scope>
    <source>
        <strain evidence="2">UIO037</strain>
    </source>
</reference>
<feature type="region of interest" description="Disordered" evidence="1">
    <location>
        <begin position="89"/>
        <end position="162"/>
    </location>
</feature>
<gene>
    <name evidence="2" type="ORF">CPOL0286_LOCUS7114</name>
</gene>
<accession>A0A7S4HYD9</accession>
<feature type="region of interest" description="Disordered" evidence="1">
    <location>
        <begin position="357"/>
        <end position="380"/>
    </location>
</feature>
<feature type="compositionally biased region" description="Low complexity" evidence="1">
    <location>
        <begin position="114"/>
        <end position="126"/>
    </location>
</feature>
<organism evidence="2">
    <name type="scientific">Prymnesium polylepis</name>
    <dbReference type="NCBI Taxonomy" id="72548"/>
    <lineage>
        <taxon>Eukaryota</taxon>
        <taxon>Haptista</taxon>
        <taxon>Haptophyta</taxon>
        <taxon>Prymnesiophyceae</taxon>
        <taxon>Prymnesiales</taxon>
        <taxon>Prymnesiaceae</taxon>
        <taxon>Prymnesium</taxon>
    </lineage>
</organism>
<feature type="region of interest" description="Disordered" evidence="1">
    <location>
        <begin position="1"/>
        <end position="42"/>
    </location>
</feature>
<name>A0A7S4HYD9_9EUKA</name>